<dbReference type="PANTHER" id="PTHR11219">
    <property type="entry name" value="TENEURIN AND N-ACETYLGLUCOSAMINE-1-PHOSPHODIESTER ALPHA-N-ACETYLGLUCOSAMINIDASE"/>
    <property type="match status" value="1"/>
</dbReference>
<keyword evidence="8" id="KW-0732">Signal</keyword>
<feature type="compositionally biased region" description="Basic and acidic residues" evidence="7">
    <location>
        <begin position="150"/>
        <end position="167"/>
    </location>
</feature>
<dbReference type="Pfam" id="PF25024">
    <property type="entry name" value="EGF_TEN"/>
    <property type="match status" value="1"/>
</dbReference>
<keyword evidence="5" id="KW-0966">Cell projection</keyword>
<evidence type="ECO:0000256" key="2">
    <source>
        <dbReference type="ARBA" id="ARBA00022536"/>
    </source>
</evidence>
<sequence length="1824" mass="197490">MSVKVSVIVAIFQFLSGASSLFLRVETGHQNIAISGRDPYFGHFTRIHFQNLTCVAAIHVHCLKPLTGAEEIDLVYSECSRGQWKVAHYTNSKNYFRLKTPINVQRLSISSRKELSVIDVQVESCAATVLPTTSPSCHNAVRGHVHRHGRTEGTLRATDDVADESHSRFRRPKRSAEPEVFDSGVHIFHQQLEIGSDTTVTVLPGTILRFAEDAGISVKGRLLVNGTFERPVIFEPIDGSWKGIAFENGARGSIISHANISRGAIGIAIYGGNAPYLDHVIVDQNHVGMDINLNNPLAMVKLNKVIVVNNAAAGISSNGKGKLTLDGCIIGSNGGNGLVVEHLDSLVLRKTSVISNGGIGILTYDLASMTLEDVGVSSNAAEGIMIAKFADARMTFLMSNVNISAHNGGAALLMSNVANSKIGLHGCHVSDNRGGGVRLEGFAEETSVTVTSCNFTRNRGPTLLIPMLRKASILVKRSSFNENTYDVYKDKEGVISVDTDANRASSILITDCCFERNTMHQIIRIRQVSGTSVPTSISRNEFRANLAQTVLLLASDAVNASGNFFDNPRASCEITSHAPRVVLTSDASQNFFGYDQESEILKKMCAGNQTSGYVSQVEAFENRLRDPPISTSSTLQNVLDIDPEKPSVKISASQTPYFVAEEIFVKSGQTLVFEPGTVVDFGPGVGVTVQDGGGKLEMSETVIEDASIGLWIDSEDVKVAGGRIVRPNVHGVEITHNSNDVIDLGGLIIEECAVTAIGVDERRDDLLIENVKILNGFGSGIDFVSPTGNLQLKNVECGIKSEKNCNTISDRKRRIPWNPHFGISISPSSIDFSEQCHRHSGVLISGGWIQNVSIFNSKFEGNSVPSLILSLECNDNAARTIRIENSTFAENDDVITEVELGSCVNLEVQGNRFERNNREGMGSALAIEADPAGKKTSGTIKVQGNQFLENDGMYTVTLDATTHEALMTDNTFSRELQYPTESHSDNSNTGAVVKVTSSNVRIQNNRLDNPEAKFQLSAHGDSAGILSGVIIDATNNDWSTENAERIHNFIDAPDGSIRVHPVAAKKQTFTPATTVMPNVDDVTIISDVIWSKCAHLNNCSKHGKCQDGLCQCQPGFIGFDCSVPMICNCSGHGFCDIFNKCKCQDGWSSEDCSEPVCVENCQNHGKCIAPNTCECGPGWQGPFCEVSSCGNRTCLNGKCEDAICVCEDGWKGSRCHIPICKSCSLNGVCTAPGYCSCFEGYGSEDCSKCVEDSCVGCDFDCDHGFCDPVTKTCSCSKGWSGAACDLCASSNCVYNSRILYIQPSTGEKEDDNLVVSVYGLEFPKTKNGTFTCTFGQTDVEGQRISSSLIRCPVPSNMTLGRHVFSVSASGPNDVIATPDKRPIHFTLYEGCIPSLCQGSCMGPLCICPSGKSGILCDVIEVVPTIDRRFLENQKLNEATEGTPYILSFPTMYSTVLRLNSTIADLDFISWKGIVAWEDPIGSNEPYNITATAYSPAGTEPRTFGAGTKRALPVTIRIRRGGANDVDEILAKSDVTGAIRYEFVPIAGGEYHVSIAHPGVATQEEKTFKMNDLNLNLAGISHSTELELTVDGSNDCEARILQPRNSGKNKVVKGQETIVLDYGSEYHDEVIATIKCTNSSLEIVRAPPEPKSSVAVTPRMLAFSDETDFSRIYEVTVADWSASLVAAPSLKSVFVVGADRVVGEETRFFFAVDPTKTPANGTIDFFSAKKLIASVPFFHMENSSKYVNFKICARDEWDGQESSSLTSSEVVTISLTNLQKGVDVAKNNVRVNVVSLELDVLYPIDVIKGQIRTDGPLFAFYSRWM</sequence>
<dbReference type="InterPro" id="IPR006626">
    <property type="entry name" value="PbH1"/>
</dbReference>
<dbReference type="GO" id="GO:0042995">
    <property type="term" value="C:cell projection"/>
    <property type="evidence" value="ECO:0007669"/>
    <property type="project" value="UniProtKB-SubCell"/>
</dbReference>
<dbReference type="InterPro" id="IPR013783">
    <property type="entry name" value="Ig-like_fold"/>
</dbReference>
<name>A0A8S1H141_9PELO</name>
<dbReference type="InterPro" id="IPR012334">
    <property type="entry name" value="Pectin_lyas_fold"/>
</dbReference>
<feature type="chain" id="PRO_5035867263" description="EGF-like domain-containing protein" evidence="8">
    <location>
        <begin position="21"/>
        <end position="1824"/>
    </location>
</feature>
<comment type="caution">
    <text evidence="6">Lacks conserved residue(s) required for the propagation of feature annotation.</text>
</comment>
<keyword evidence="2 6" id="KW-0245">EGF-like domain</keyword>
<dbReference type="InterPro" id="IPR000742">
    <property type="entry name" value="EGF"/>
</dbReference>
<keyword evidence="3" id="KW-0677">Repeat</keyword>
<feature type="signal peptide" evidence="8">
    <location>
        <begin position="1"/>
        <end position="20"/>
    </location>
</feature>
<dbReference type="PROSITE" id="PS00022">
    <property type="entry name" value="EGF_1"/>
    <property type="match status" value="2"/>
</dbReference>
<dbReference type="Pfam" id="PF01833">
    <property type="entry name" value="TIG"/>
    <property type="match status" value="1"/>
</dbReference>
<dbReference type="OrthoDB" id="5790562at2759"/>
<dbReference type="SUPFAM" id="SSF51126">
    <property type="entry name" value="Pectin lyase-like"/>
    <property type="match status" value="2"/>
</dbReference>
<accession>A0A8S1H141</accession>
<keyword evidence="11" id="KW-1185">Reference proteome</keyword>
<dbReference type="InterPro" id="IPR011050">
    <property type="entry name" value="Pectin_lyase_fold/virulence"/>
</dbReference>
<dbReference type="InterPro" id="IPR039448">
    <property type="entry name" value="Beta_helix"/>
</dbReference>
<keyword evidence="4 6" id="KW-1015">Disulfide bond</keyword>
<dbReference type="PROSITE" id="PS01186">
    <property type="entry name" value="EGF_2"/>
    <property type="match status" value="2"/>
</dbReference>
<evidence type="ECO:0000256" key="1">
    <source>
        <dbReference type="ARBA" id="ARBA00004316"/>
    </source>
</evidence>
<evidence type="ECO:0000256" key="5">
    <source>
        <dbReference type="ARBA" id="ARBA00023273"/>
    </source>
</evidence>
<evidence type="ECO:0000256" key="4">
    <source>
        <dbReference type="ARBA" id="ARBA00023157"/>
    </source>
</evidence>
<feature type="disulfide bond" evidence="6">
    <location>
        <begin position="1157"/>
        <end position="1167"/>
    </location>
</feature>
<dbReference type="Gene3D" id="2.160.20.10">
    <property type="entry name" value="Single-stranded right-handed beta-helix, Pectin lyase-like"/>
    <property type="match status" value="2"/>
</dbReference>
<dbReference type="CDD" id="cd00054">
    <property type="entry name" value="EGF_CA"/>
    <property type="match status" value="2"/>
</dbReference>
<dbReference type="PROSITE" id="PS50026">
    <property type="entry name" value="EGF_3"/>
    <property type="match status" value="1"/>
</dbReference>
<feature type="domain" description="EGF-like" evidence="9">
    <location>
        <begin position="1153"/>
        <end position="1185"/>
    </location>
</feature>
<dbReference type="Pfam" id="PF13229">
    <property type="entry name" value="Beta_helix"/>
    <property type="match status" value="1"/>
</dbReference>
<dbReference type="GO" id="GO:0008045">
    <property type="term" value="P:motor neuron axon guidance"/>
    <property type="evidence" value="ECO:0007669"/>
    <property type="project" value="TreeGrafter"/>
</dbReference>
<dbReference type="SMART" id="SM00710">
    <property type="entry name" value="PbH1"/>
    <property type="match status" value="11"/>
</dbReference>
<evidence type="ECO:0000256" key="3">
    <source>
        <dbReference type="ARBA" id="ARBA00022737"/>
    </source>
</evidence>
<dbReference type="PANTHER" id="PTHR11219:SF70">
    <property type="entry name" value="EGF-LIKE DOMAIN-CONTAINING PROTEIN"/>
    <property type="match status" value="1"/>
</dbReference>
<evidence type="ECO:0000313" key="11">
    <source>
        <dbReference type="Proteomes" id="UP000835052"/>
    </source>
</evidence>
<dbReference type="Gene3D" id="2.10.25.10">
    <property type="entry name" value="Laminin"/>
    <property type="match status" value="3"/>
</dbReference>
<protein>
    <recommendedName>
        <fullName evidence="9">EGF-like domain-containing protein</fullName>
    </recommendedName>
</protein>
<dbReference type="InterPro" id="IPR002909">
    <property type="entry name" value="IPT_dom"/>
</dbReference>
<evidence type="ECO:0000256" key="7">
    <source>
        <dbReference type="SAM" id="MobiDB-lite"/>
    </source>
</evidence>
<organism evidence="10 11">
    <name type="scientific">Caenorhabditis auriculariae</name>
    <dbReference type="NCBI Taxonomy" id="2777116"/>
    <lineage>
        <taxon>Eukaryota</taxon>
        <taxon>Metazoa</taxon>
        <taxon>Ecdysozoa</taxon>
        <taxon>Nematoda</taxon>
        <taxon>Chromadorea</taxon>
        <taxon>Rhabditida</taxon>
        <taxon>Rhabditina</taxon>
        <taxon>Rhabditomorpha</taxon>
        <taxon>Rhabditoidea</taxon>
        <taxon>Rhabditidae</taxon>
        <taxon>Peloderinae</taxon>
        <taxon>Caenorhabditis</taxon>
    </lineage>
</organism>
<reference evidence="10" key="1">
    <citation type="submission" date="2020-10" db="EMBL/GenBank/DDBJ databases">
        <authorList>
            <person name="Kikuchi T."/>
        </authorList>
    </citation>
    <scope>NUCLEOTIDE SEQUENCE</scope>
    <source>
        <strain evidence="10">NKZ352</strain>
    </source>
</reference>
<gene>
    <name evidence="10" type="ORF">CAUJ_LOCUS5408</name>
</gene>
<evidence type="ECO:0000256" key="8">
    <source>
        <dbReference type="SAM" id="SignalP"/>
    </source>
</evidence>
<evidence type="ECO:0000313" key="10">
    <source>
        <dbReference type="EMBL" id="CAD6189489.1"/>
    </source>
</evidence>
<comment type="subcellular location">
    <subcellularLocation>
        <location evidence="1">Cell projection</location>
    </subcellularLocation>
</comment>
<dbReference type="InterPro" id="IPR051216">
    <property type="entry name" value="Teneurin"/>
</dbReference>
<comment type="caution">
    <text evidence="10">The sequence shown here is derived from an EMBL/GenBank/DDBJ whole genome shotgun (WGS) entry which is preliminary data.</text>
</comment>
<evidence type="ECO:0000259" key="9">
    <source>
        <dbReference type="PROSITE" id="PS50026"/>
    </source>
</evidence>
<proteinExistence type="predicted"/>
<dbReference type="Gene3D" id="2.60.40.10">
    <property type="entry name" value="Immunoglobulins"/>
    <property type="match status" value="1"/>
</dbReference>
<feature type="disulfide bond" evidence="6">
    <location>
        <begin position="1175"/>
        <end position="1184"/>
    </location>
</feature>
<feature type="region of interest" description="Disordered" evidence="7">
    <location>
        <begin position="143"/>
        <end position="177"/>
    </location>
</feature>
<dbReference type="SMART" id="SM00181">
    <property type="entry name" value="EGF"/>
    <property type="match status" value="6"/>
</dbReference>
<dbReference type="Proteomes" id="UP000835052">
    <property type="component" value="Unassembled WGS sequence"/>
</dbReference>
<evidence type="ECO:0000256" key="6">
    <source>
        <dbReference type="PROSITE-ProRule" id="PRU00076"/>
    </source>
</evidence>
<dbReference type="EMBL" id="CAJGYM010000011">
    <property type="protein sequence ID" value="CAD6189489.1"/>
    <property type="molecule type" value="Genomic_DNA"/>
</dbReference>